<accession>A0ABY6UED5</accession>
<dbReference type="EMBL" id="CABFNS010000801">
    <property type="protein sequence ID" value="VUC29544.1"/>
    <property type="molecule type" value="Genomic_DNA"/>
</dbReference>
<name>A0ABY6UED5_BIOOC</name>
<dbReference type="Proteomes" id="UP000766486">
    <property type="component" value="Unassembled WGS sequence"/>
</dbReference>
<proteinExistence type="predicted"/>
<gene>
    <name evidence="1" type="ORF">CLO192961_LOCUS261174</name>
</gene>
<organism evidence="1 2">
    <name type="scientific">Bionectria ochroleuca</name>
    <name type="common">Gliocladium roseum</name>
    <dbReference type="NCBI Taxonomy" id="29856"/>
    <lineage>
        <taxon>Eukaryota</taxon>
        <taxon>Fungi</taxon>
        <taxon>Dikarya</taxon>
        <taxon>Ascomycota</taxon>
        <taxon>Pezizomycotina</taxon>
        <taxon>Sordariomycetes</taxon>
        <taxon>Hypocreomycetidae</taxon>
        <taxon>Hypocreales</taxon>
        <taxon>Bionectriaceae</taxon>
        <taxon>Clonostachys</taxon>
    </lineage>
</organism>
<comment type="caution">
    <text evidence="1">The sequence shown here is derived from an EMBL/GenBank/DDBJ whole genome shotgun (WGS) entry which is preliminary data.</text>
</comment>
<reference evidence="1 2" key="1">
    <citation type="submission" date="2019-06" db="EMBL/GenBank/DDBJ databases">
        <authorList>
            <person name="Broberg M."/>
        </authorList>
    </citation>
    <scope>NUCLEOTIDE SEQUENCE [LARGE SCALE GENOMIC DNA]</scope>
</reference>
<protein>
    <submittedName>
        <fullName evidence="1">Uncharacterized protein</fullName>
    </submittedName>
</protein>
<sequence>MSPLKITLRVYERRIQNAINSQPRNSIPESKAEQALWKETCTHDLVLSGFSNYLQHGTHYYRPVFNGEEFKKLQKTFSQYVNSDHCWDQESLESYLLTQIPKDAEFKACLIASRSSLWALTVYFSQWPFNSATAAPITSLTFPDMVRSIAFLCGRHYKMFLTWSTEDYEFNRDIDKPVLEYIFRALATIQPKKQQSGSPPLREDTDFSSQPDILDILRVSQPPEIVRYDKCFERSWLTRAELMPTANRLSTTRPPLSVLSVSAKMLAPLLDLCAKLLGQTRKFDTFSIPRLLKPGLEASLAKLQTEEEISFDTFTKWFDYEEQKWLEEDNYLYTIYDCIALLFNTFPNPESLITGKTHNWSSGAEETLRFSGLRSLGSTIS</sequence>
<keyword evidence="2" id="KW-1185">Reference proteome</keyword>
<evidence type="ECO:0000313" key="2">
    <source>
        <dbReference type="Proteomes" id="UP000766486"/>
    </source>
</evidence>
<evidence type="ECO:0000313" key="1">
    <source>
        <dbReference type="EMBL" id="VUC29544.1"/>
    </source>
</evidence>